<feature type="transmembrane region" description="Helical" evidence="2">
    <location>
        <begin position="88"/>
        <end position="107"/>
    </location>
</feature>
<dbReference type="EMBL" id="JBIASD010000021">
    <property type="protein sequence ID" value="MFF3669418.1"/>
    <property type="molecule type" value="Genomic_DNA"/>
</dbReference>
<dbReference type="Pfam" id="PF06197">
    <property type="entry name" value="DUF998"/>
    <property type="match status" value="1"/>
</dbReference>
<protein>
    <submittedName>
        <fullName evidence="3">DUF998 domain-containing protein</fullName>
    </submittedName>
</protein>
<feature type="transmembrane region" description="Helical" evidence="2">
    <location>
        <begin position="12"/>
        <end position="35"/>
    </location>
</feature>
<evidence type="ECO:0000256" key="1">
    <source>
        <dbReference type="SAM" id="MobiDB-lite"/>
    </source>
</evidence>
<comment type="caution">
    <text evidence="3">The sequence shown here is derived from an EMBL/GenBank/DDBJ whole genome shotgun (WGS) entry which is preliminary data.</text>
</comment>
<organism evidence="3 4">
    <name type="scientific">Microtetraspora malaysiensis</name>
    <dbReference type="NCBI Taxonomy" id="161358"/>
    <lineage>
        <taxon>Bacteria</taxon>
        <taxon>Bacillati</taxon>
        <taxon>Actinomycetota</taxon>
        <taxon>Actinomycetes</taxon>
        <taxon>Streptosporangiales</taxon>
        <taxon>Streptosporangiaceae</taxon>
        <taxon>Microtetraspora</taxon>
    </lineage>
</organism>
<keyword evidence="2" id="KW-0472">Membrane</keyword>
<dbReference type="Proteomes" id="UP001602013">
    <property type="component" value="Unassembled WGS sequence"/>
</dbReference>
<accession>A0ABW6T063</accession>
<keyword evidence="2" id="KW-0812">Transmembrane</keyword>
<feature type="region of interest" description="Disordered" evidence="1">
    <location>
        <begin position="113"/>
        <end position="132"/>
    </location>
</feature>
<evidence type="ECO:0000313" key="4">
    <source>
        <dbReference type="Proteomes" id="UP001602013"/>
    </source>
</evidence>
<dbReference type="InterPro" id="IPR009339">
    <property type="entry name" value="DUF998"/>
</dbReference>
<reference evidence="3 4" key="1">
    <citation type="submission" date="2024-10" db="EMBL/GenBank/DDBJ databases">
        <title>The Natural Products Discovery Center: Release of the First 8490 Sequenced Strains for Exploring Actinobacteria Biosynthetic Diversity.</title>
        <authorList>
            <person name="Kalkreuter E."/>
            <person name="Kautsar S.A."/>
            <person name="Yang D."/>
            <person name="Bader C.D."/>
            <person name="Teijaro C.N."/>
            <person name="Fluegel L."/>
            <person name="Davis C.M."/>
            <person name="Simpson J.R."/>
            <person name="Lauterbach L."/>
            <person name="Steele A.D."/>
            <person name="Gui C."/>
            <person name="Meng S."/>
            <person name="Li G."/>
            <person name="Viehrig K."/>
            <person name="Ye F."/>
            <person name="Su P."/>
            <person name="Kiefer A.F."/>
            <person name="Nichols A."/>
            <person name="Cepeda A.J."/>
            <person name="Yan W."/>
            <person name="Fan B."/>
            <person name="Jiang Y."/>
            <person name="Adhikari A."/>
            <person name="Zheng C.-J."/>
            <person name="Schuster L."/>
            <person name="Cowan T.M."/>
            <person name="Smanski M.J."/>
            <person name="Chevrette M.G."/>
            <person name="De Carvalho L.P.S."/>
            <person name="Shen B."/>
        </authorList>
    </citation>
    <scope>NUCLEOTIDE SEQUENCE [LARGE SCALE GENOMIC DNA]</scope>
    <source>
        <strain evidence="3 4">NPDC002173</strain>
    </source>
</reference>
<name>A0ABW6T063_9ACTN</name>
<proteinExistence type="predicted"/>
<dbReference type="RefSeq" id="WP_387415486.1">
    <property type="nucleotide sequence ID" value="NZ_JBIASD010000021.1"/>
</dbReference>
<gene>
    <name evidence="3" type="ORF">ACFYXI_27885</name>
</gene>
<feature type="compositionally biased region" description="Pro residues" evidence="1">
    <location>
        <begin position="113"/>
        <end position="125"/>
    </location>
</feature>
<feature type="transmembrane region" description="Helical" evidence="2">
    <location>
        <begin position="55"/>
        <end position="76"/>
    </location>
</feature>
<sequence>MSRPRRSAQRRIKALLACGFAPLMFLVVILLDGALQPGYDPVDRWGSELSNGDWGWIQIANFVVTGLLTTAFGVGVRRALRSGPGSKAIPVLTGVLGFCLIVAGVFVTDPNPGFPPRVQPPPSPPCTAGSTT</sequence>
<evidence type="ECO:0000256" key="2">
    <source>
        <dbReference type="SAM" id="Phobius"/>
    </source>
</evidence>
<evidence type="ECO:0000313" key="3">
    <source>
        <dbReference type="EMBL" id="MFF3669418.1"/>
    </source>
</evidence>
<keyword evidence="4" id="KW-1185">Reference proteome</keyword>
<keyword evidence="2" id="KW-1133">Transmembrane helix</keyword>